<keyword evidence="3" id="KW-0378">Hydrolase</keyword>
<dbReference type="EMBL" id="JABDTM020024116">
    <property type="protein sequence ID" value="KAH0814612.1"/>
    <property type="molecule type" value="Genomic_DNA"/>
</dbReference>
<keyword evidence="8" id="KW-1185">Reference proteome</keyword>
<evidence type="ECO:0000256" key="1">
    <source>
        <dbReference type="ARBA" id="ARBA00005964"/>
    </source>
</evidence>
<dbReference type="Proteomes" id="UP000719412">
    <property type="component" value="Unassembled WGS sequence"/>
</dbReference>
<dbReference type="Pfam" id="PF00135">
    <property type="entry name" value="COesterase"/>
    <property type="match status" value="6"/>
</dbReference>
<evidence type="ECO:0000256" key="3">
    <source>
        <dbReference type="ARBA" id="ARBA00022801"/>
    </source>
</evidence>
<protein>
    <recommendedName>
        <fullName evidence="6">Carboxylesterase type B domain-containing protein</fullName>
    </recommendedName>
</protein>
<evidence type="ECO:0000313" key="8">
    <source>
        <dbReference type="Proteomes" id="UP000719412"/>
    </source>
</evidence>
<sequence length="2729" mass="307714">MFLDKDLDNISTNWDSLAPVLLDFNDTLAPSLWKDAAQKIREFYLGKDQTNFARNHDKLVKMFSDRFFLVDGEISVRHQAKVASSPVYYYYFTYPGDNNEAKIVGHGAEAKYFFGNVFVPEPLTPNELKMKDILVDMLVSYAKTRPTVETLLGTVRGYILTSHGGKKFSAFEGIPYAKPPIGERRFEPPEALQPWHGVWDANYTSECAQLAVPLINLTQVDEDCLHINVYVPRKSPYKGEDLEVIVHIHGGAYMYGSGHLYANPQFLMDREVIFVTFNYRLGVLGFLSTEDDVVPGNNGLKDQVMALRWVQDNIASFGGNPNSVTLTGLSAGGSSVHLHYFSKMSEGLFHRGFSQSGVALNTFALQKDAANKAKRLGEAVGCPITSTRVMVDCLKQRPYKQLIDKTFLFFVLPYIPSTPFAPVIEKQGSNPFLSDNPFELLYRGELQNLPWIASNTAHEGLSPVLLNVDFDTINYYWELLAPILLEFNHVLSKWYWMSTTRKIKKFYLKNKQVDETNFYDFVQMFSDRNFLVDTETAVKWQAKVTNSPVYYFYFSYIGDNNENKTVKHSDDIKYYFGSRVRQLSPNELKMKDVLLDMLVSYAKTGRPEIVDVKWDPTTHDKLTYLNISSFEPREMESRTTADLTPREFWKSLGFSENENLDERPVVTTSLGKIRGYLKTSHEGRKFSAFEGVPFAKPPIGSRRFEEPESPEPWFGIWEANLPTECAQSGIFQPNKTQGDEDCLHINVYVPREKPNSKEKLDVIIHIHGGAYMYGDGLMYSRPEVLMDRDVIFVTFNYRLGILGFLSTEDDVVPGNNGMKDQVMALKWVQNHIASFGGNPDSVTLTGGSAGASSVHLHYFSEMSKGLFHRGFSQSGVALNSFSLQEASLKKAQRLAEAVGCPSNPTRPLVDCLKQRHHKQIVEKVPLFFGYQFYPIAPFAPMVEKGSKPFLSEHPYSLLTKGKIYDVPWISSNTPHEGKSFVPPLENDLEWESLAPVLLDFNDTLAPSLWKDAAQKIREFYLGQDQNSFDQNYDKLIKMFSDRMFLVDAETSVRLQAKASSSSVYYYYFSYPGDNNEAKVIDHAADIKYLYGPAFSSGPLTPDELKMRNILLDMLVSYAKTSIPTIEGVKWNPTAYDKLTYLNISGFRREEIKLETVDELTPRGFWNSLKFAENENLISLKDELDLEQGKIRGYFKTSHDGRKFSAFEGVPFAKPPIGNRRFEEPEPPEPWTGVWEANRPTECPQNSMMEPNVANGDEDCLHINVYVPRENLNPQEKLEVIVHVHGGAYMYCHGLSYSRPEVLMDRDVVFVTFNYRVGILGFLSTEDDVVPGNNGLKDQVMALKWVQNHIASFGGNPDSVTLTGLSAGGSSVHFHYFSEMSKGLFHRGLSQSGVALNSFSLQEASLEKAQRLAEAVGCPSTPTRALVNCLKQRHHKQIVEKVPLFFGYLFLPFAPFAPVVEKGSKPFLREHPYSLLTKGKINDVPWISSNTAHEGLYPAMYFEKDLDNISTNWESLAPVLLDFNHTLAPSLWKDAAQKIRQFYLGKDQKNFDQNHDEFIKMFSDRIFTVDAETAVRMQARASSSPVYYYYFSYPGDNNDAKVVGHGADAKYFFGPVFVPGPLTPNELKMKDILVDMLVSYAKTSVPVIKGIKWEPTTDEKLTYLNLSSFKSEEIKVETVDELTPRVCHGHDERPVVTTSLGKIRGYLKTSHDGRKFSAFEGVPFAKPPIGSRRFEEPEPPEPWSGVLEANNPTECAQTGMMQPNVVQGDEDCLHINVYVPRENVNPQEKLDVVVHIHGGAYMYGNGTMYSRPEVLMDRDVIFVTFNYRLGILGFLSTEDDVVPGNNGLKDQIMALRWVQNHISSFGGNPDSVTLTGLSAGGSSVHFHYFSEMSKGLFHRGLSQSGVALNSFSLQEDALKKAQRLADAVGCPSTPTQALVDCLKQRHHTQILEKVPLFFGYSFLPFAPFAPVVEKGSKPFLSEHPYSLLTKGKINDVPWISSNTAHEGIFPTMLFENDLDNIATNWESLAPVLLDFNDTLAPSLWKDAAQKIREFYLGQDQNGFDQNKDKLLKMFSDRIFLVDAEISVRMQARASSSPVYYYYFSYPGDNNEAKLVSHGADAKYFFGSVFVPGPLTFDELKMKDIVVDMLVSYAKTSVPLIEGVKWDPTASDKLTYLDITSFKPAEMKVETVDELTPIVCHGHDERPVVTTSLGKIRGYFKTSHEGRKFSVFEGVPFAKPPIGNRRFEEPEPPEPWSGVWEANNPTECPQVEMMQMNVTKGDEDCLHINVYVPRENFNPQEKLEVVVHIHGGGYMIGSGLMYCRPELLMDRDVVFVTFNYRLGIFGFLSTEDDVVPGNNGLKDQVMALRWVQNHIASFGGNPDSVTLTGLSAGGSSVHFHYFSEMSKGLFHRGFSQSGVALNAFSLQEASLKRAQRLAEAVGCPSTPSRALVDCLKQKHHKQILKTVPLFFGYLIFPIAPFAPVVEKGSKPFLIEHPYSLLTKGKIYDVPWIASNTQHESSVMVSFVENDLDNLSTNWDSLAPIVLDFSDTLAPSLRKDAAQKIRQFYLGKDQNGFDQDKDKLLKMFSDRTFLVDAEISVRMQASASSSPVYYYYFSYPGDNNEAKIVNHGDDAKYFFTPVLSPGPLTANELKMTNVLLDMLVSYAKTSTPVIEGVKWEPTTNDKLTYLNITSFVPEEIKLERVDELTPIDFWESLKFAENQNLISIKDEL</sequence>
<comment type="caution">
    <text evidence="7">The sequence shown here is derived from an EMBL/GenBank/DDBJ whole genome shotgun (WGS) entry which is preliminary data.</text>
</comment>
<reference evidence="7" key="1">
    <citation type="journal article" date="2020" name="J Insects Food Feed">
        <title>The yellow mealworm (Tenebrio molitor) genome: a resource for the emerging insects as food and feed industry.</title>
        <authorList>
            <person name="Eriksson T."/>
            <person name="Andere A."/>
            <person name="Kelstrup H."/>
            <person name="Emery V."/>
            <person name="Picard C."/>
        </authorList>
    </citation>
    <scope>NUCLEOTIDE SEQUENCE</scope>
    <source>
        <strain evidence="7">Stoneville</strain>
        <tissue evidence="7">Whole head</tissue>
    </source>
</reference>
<evidence type="ECO:0000313" key="7">
    <source>
        <dbReference type="EMBL" id="KAH0814612.1"/>
    </source>
</evidence>
<dbReference type="PROSITE" id="PS00122">
    <property type="entry name" value="CARBOXYLESTERASE_B_1"/>
    <property type="match status" value="5"/>
</dbReference>
<proteinExistence type="inferred from homology"/>
<gene>
    <name evidence="7" type="ORF">GEV33_008177</name>
</gene>
<dbReference type="InterPro" id="IPR029058">
    <property type="entry name" value="AB_hydrolase_fold"/>
</dbReference>
<feature type="domain" description="Carboxylesterase type B" evidence="6">
    <location>
        <begin position="35"/>
        <end position="144"/>
    </location>
</feature>
<evidence type="ECO:0000256" key="4">
    <source>
        <dbReference type="ARBA" id="ARBA00023157"/>
    </source>
</evidence>
<feature type="domain" description="Carboxylesterase type B" evidence="6">
    <location>
        <begin position="1183"/>
        <end position="1669"/>
    </location>
</feature>
<reference evidence="7" key="2">
    <citation type="submission" date="2021-08" db="EMBL/GenBank/DDBJ databases">
        <authorList>
            <person name="Eriksson T."/>
        </authorList>
    </citation>
    <scope>NUCLEOTIDE SEQUENCE</scope>
    <source>
        <strain evidence="7">Stoneville</strain>
        <tissue evidence="7">Whole head</tissue>
    </source>
</reference>
<dbReference type="InterPro" id="IPR002018">
    <property type="entry name" value="CarbesteraseB"/>
</dbReference>
<keyword evidence="4" id="KW-1015">Disulfide bond</keyword>
<feature type="domain" description="Carboxylesterase type B" evidence="6">
    <location>
        <begin position="663"/>
        <end position="1144"/>
    </location>
</feature>
<dbReference type="GO" id="GO:0052689">
    <property type="term" value="F:carboxylic ester hydrolase activity"/>
    <property type="evidence" value="ECO:0007669"/>
    <property type="project" value="UniProtKB-KW"/>
</dbReference>
<dbReference type="InterPro" id="IPR050309">
    <property type="entry name" value="Type-B_Carboxylest/Lipase"/>
</dbReference>
<name>A0A8J6LBQ7_TENMO</name>
<feature type="domain" description="Carboxylesterase type B" evidence="6">
    <location>
        <begin position="146"/>
        <end position="629"/>
    </location>
</feature>
<evidence type="ECO:0000256" key="5">
    <source>
        <dbReference type="ARBA" id="ARBA00023180"/>
    </source>
</evidence>
<evidence type="ECO:0000259" key="6">
    <source>
        <dbReference type="Pfam" id="PF00135"/>
    </source>
</evidence>
<comment type="similarity">
    <text evidence="1">Belongs to the type-B carboxylesterase/lipase family.</text>
</comment>
<feature type="domain" description="Carboxylesterase type B" evidence="6">
    <location>
        <begin position="2204"/>
        <end position="2691"/>
    </location>
</feature>
<dbReference type="PANTHER" id="PTHR11559">
    <property type="entry name" value="CARBOXYLESTERASE"/>
    <property type="match status" value="1"/>
</dbReference>
<keyword evidence="5" id="KW-0325">Glycoprotein</keyword>
<dbReference type="Gene3D" id="3.40.50.1820">
    <property type="entry name" value="alpha/beta hydrolase"/>
    <property type="match status" value="6"/>
</dbReference>
<keyword evidence="2" id="KW-0719">Serine esterase</keyword>
<dbReference type="InterPro" id="IPR019826">
    <property type="entry name" value="Carboxylesterase_B_AS"/>
</dbReference>
<feature type="domain" description="Carboxylesterase type B" evidence="6">
    <location>
        <begin position="1692"/>
        <end position="2181"/>
    </location>
</feature>
<organism evidence="7 8">
    <name type="scientific">Tenebrio molitor</name>
    <name type="common">Yellow mealworm beetle</name>
    <dbReference type="NCBI Taxonomy" id="7067"/>
    <lineage>
        <taxon>Eukaryota</taxon>
        <taxon>Metazoa</taxon>
        <taxon>Ecdysozoa</taxon>
        <taxon>Arthropoda</taxon>
        <taxon>Hexapoda</taxon>
        <taxon>Insecta</taxon>
        <taxon>Pterygota</taxon>
        <taxon>Neoptera</taxon>
        <taxon>Endopterygota</taxon>
        <taxon>Coleoptera</taxon>
        <taxon>Polyphaga</taxon>
        <taxon>Cucujiformia</taxon>
        <taxon>Tenebrionidae</taxon>
        <taxon>Tenebrio</taxon>
    </lineage>
</organism>
<accession>A0A8J6LBQ7</accession>
<evidence type="ECO:0000256" key="2">
    <source>
        <dbReference type="ARBA" id="ARBA00022487"/>
    </source>
</evidence>
<dbReference type="SUPFAM" id="SSF53474">
    <property type="entry name" value="alpha/beta-Hydrolases"/>
    <property type="match status" value="6"/>
</dbReference>